<sequence length="316" mass="35868">MGNSGIGQTFLPPENVDLCTLKKYSKTIRDNSEIICLINQQGDLVDCNESFAKYLKFEDVDTVKIAVYHFANICEDNQKNTEKPLMNQIREKIGSAISGGGCDFPWKIKNFKNETLPCHVWFKPVRLKGGVMIQVVIRNRVTNTNKIKSINTSLTTDDSLTSREIADWCIEEGVRITDSTIGYLAFVSKDQSFIHLYGWSNSAMSECGMINRPVKYETAKIGLWGEAIRQRKPVITNDYKKKNKMKKGTPKGHVSLTRHMNVPVFYDPKKGNIKKNHVILVAGVANKATNYTSGDVQNLKNLMNKMWIVFKKKYDI</sequence>
<accession>A0AAV7Y827</accession>
<gene>
    <name evidence="3" type="ORF">M0812_30203</name>
</gene>
<dbReference type="InterPro" id="IPR000014">
    <property type="entry name" value="PAS"/>
</dbReference>
<proteinExistence type="predicted"/>
<evidence type="ECO:0000259" key="1">
    <source>
        <dbReference type="Pfam" id="PF13185"/>
    </source>
</evidence>
<name>A0AAV7Y827_9EUKA</name>
<dbReference type="InterPro" id="IPR003018">
    <property type="entry name" value="GAF"/>
</dbReference>
<comment type="caution">
    <text evidence="3">The sequence shown here is derived from an EMBL/GenBank/DDBJ whole genome shotgun (WGS) entry which is preliminary data.</text>
</comment>
<dbReference type="Gene3D" id="3.30.450.40">
    <property type="match status" value="1"/>
</dbReference>
<feature type="domain" description="GAF" evidence="1">
    <location>
        <begin position="160"/>
        <end position="309"/>
    </location>
</feature>
<evidence type="ECO:0008006" key="5">
    <source>
        <dbReference type="Google" id="ProtNLM"/>
    </source>
</evidence>
<dbReference type="Proteomes" id="UP001146793">
    <property type="component" value="Unassembled WGS sequence"/>
</dbReference>
<feature type="domain" description="PAS" evidence="2">
    <location>
        <begin position="33"/>
        <end position="138"/>
    </location>
</feature>
<dbReference type="InterPro" id="IPR029016">
    <property type="entry name" value="GAF-like_dom_sf"/>
</dbReference>
<protein>
    <recommendedName>
        <fullName evidence="5">PAS domain-containing protein</fullName>
    </recommendedName>
</protein>
<organism evidence="3 4">
    <name type="scientific">Anaeramoeba flamelloides</name>
    <dbReference type="NCBI Taxonomy" id="1746091"/>
    <lineage>
        <taxon>Eukaryota</taxon>
        <taxon>Metamonada</taxon>
        <taxon>Anaeramoebidae</taxon>
        <taxon>Anaeramoeba</taxon>
    </lineage>
</organism>
<reference evidence="3" key="1">
    <citation type="submission" date="2022-08" db="EMBL/GenBank/DDBJ databases">
        <title>Novel sulphate-reducing endosymbionts in the free-living metamonad Anaeramoeba.</title>
        <authorList>
            <person name="Jerlstrom-Hultqvist J."/>
            <person name="Cepicka I."/>
            <person name="Gallot-Lavallee L."/>
            <person name="Salas-Leiva D."/>
            <person name="Curtis B.A."/>
            <person name="Zahonova K."/>
            <person name="Pipaliya S."/>
            <person name="Dacks J."/>
            <person name="Roger A.J."/>
        </authorList>
    </citation>
    <scope>NUCLEOTIDE SEQUENCE</scope>
    <source>
        <strain evidence="3">Busselton2</strain>
    </source>
</reference>
<evidence type="ECO:0000313" key="4">
    <source>
        <dbReference type="Proteomes" id="UP001146793"/>
    </source>
</evidence>
<evidence type="ECO:0000259" key="2">
    <source>
        <dbReference type="Pfam" id="PF13426"/>
    </source>
</evidence>
<dbReference type="EMBL" id="JANTQA010000076">
    <property type="protein sequence ID" value="KAJ3423669.1"/>
    <property type="molecule type" value="Genomic_DNA"/>
</dbReference>
<dbReference type="AlphaFoldDB" id="A0AAV7Y827"/>
<dbReference type="Pfam" id="PF13426">
    <property type="entry name" value="PAS_9"/>
    <property type="match status" value="1"/>
</dbReference>
<dbReference type="Pfam" id="PF13185">
    <property type="entry name" value="GAF_2"/>
    <property type="match status" value="1"/>
</dbReference>
<evidence type="ECO:0000313" key="3">
    <source>
        <dbReference type="EMBL" id="KAJ3423669.1"/>
    </source>
</evidence>
<dbReference type="Gene3D" id="3.30.450.20">
    <property type="entry name" value="PAS domain"/>
    <property type="match status" value="1"/>
</dbReference>